<accession>A0AAD7MXX9</accession>
<dbReference type="InterPro" id="IPR041078">
    <property type="entry name" value="Plavaka"/>
</dbReference>
<keyword evidence="3" id="KW-1185">Reference proteome</keyword>
<evidence type="ECO:0000256" key="1">
    <source>
        <dbReference type="SAM" id="MobiDB-lite"/>
    </source>
</evidence>
<organism evidence="2 3">
    <name type="scientific">Mycena maculata</name>
    <dbReference type="NCBI Taxonomy" id="230809"/>
    <lineage>
        <taxon>Eukaryota</taxon>
        <taxon>Fungi</taxon>
        <taxon>Dikarya</taxon>
        <taxon>Basidiomycota</taxon>
        <taxon>Agaricomycotina</taxon>
        <taxon>Agaricomycetes</taxon>
        <taxon>Agaricomycetidae</taxon>
        <taxon>Agaricales</taxon>
        <taxon>Marasmiineae</taxon>
        <taxon>Mycenaceae</taxon>
        <taxon>Mycena</taxon>
    </lineage>
</organism>
<reference evidence="2" key="1">
    <citation type="submission" date="2023-03" db="EMBL/GenBank/DDBJ databases">
        <title>Massive genome expansion in bonnet fungi (Mycena s.s.) driven by repeated elements and novel gene families across ecological guilds.</title>
        <authorList>
            <consortium name="Lawrence Berkeley National Laboratory"/>
            <person name="Harder C.B."/>
            <person name="Miyauchi S."/>
            <person name="Viragh M."/>
            <person name="Kuo A."/>
            <person name="Thoen E."/>
            <person name="Andreopoulos B."/>
            <person name="Lu D."/>
            <person name="Skrede I."/>
            <person name="Drula E."/>
            <person name="Henrissat B."/>
            <person name="Morin E."/>
            <person name="Kohler A."/>
            <person name="Barry K."/>
            <person name="LaButti K."/>
            <person name="Morin E."/>
            <person name="Salamov A."/>
            <person name="Lipzen A."/>
            <person name="Mereny Z."/>
            <person name="Hegedus B."/>
            <person name="Baldrian P."/>
            <person name="Stursova M."/>
            <person name="Weitz H."/>
            <person name="Taylor A."/>
            <person name="Grigoriev I.V."/>
            <person name="Nagy L.G."/>
            <person name="Martin F."/>
            <person name="Kauserud H."/>
        </authorList>
    </citation>
    <scope>NUCLEOTIDE SEQUENCE</scope>
    <source>
        <strain evidence="2">CBHHK188m</strain>
    </source>
</reference>
<gene>
    <name evidence="2" type="ORF">DFH07DRAFT_967129</name>
</gene>
<feature type="region of interest" description="Disordered" evidence="1">
    <location>
        <begin position="598"/>
        <end position="720"/>
    </location>
</feature>
<dbReference type="Pfam" id="PF18759">
    <property type="entry name" value="Plavaka"/>
    <property type="match status" value="1"/>
</dbReference>
<feature type="compositionally biased region" description="Acidic residues" evidence="1">
    <location>
        <begin position="689"/>
        <end position="714"/>
    </location>
</feature>
<protein>
    <submittedName>
        <fullName evidence="2">Uncharacterized protein</fullName>
    </submittedName>
</protein>
<comment type="caution">
    <text evidence="2">The sequence shown here is derived from an EMBL/GenBank/DDBJ whole genome shotgun (WGS) entry which is preliminary data.</text>
</comment>
<name>A0AAD7MXX9_9AGAR</name>
<sequence>MGSAPAAELLTHCRRELMHAIWRLLLDDKFLEAYEHGIVIECEDGVLRRFYPRIFTYSADYPEKVLLAMIRNLGKAPCPRCYLPKEDIKNLGTVRDDKKRETLARTDEHIQNGTIKHIRKWIYKQGRKVTSTTFDFFLLVRSWTPTSNAFSDKLSKFNFNPFKMLVPDFMHEFELGVFKAFFIHLLRILYAEGGSSWNYQSMLLCSIPVIEGLLPEPYNSEILDLLFALAKWHSLAKLKLHTDGTIPLLRTTTKEVGRLLHRFKQGELEHHRVKRFYARTNKNRAVRQMTLLERCETALMCIAARAKKTARAVVAPTTSTPVPQDHKRKLAKSKTYLPFNEDEALPYTTPQQHHHISQSYNFSFHVSSWLGHNRDDPAIKDFLLKLQEHLLSRLSHPKWSGDGNEFTATERFKLSLKNSCIYRHKIFRMNYTSYDICTGQDCLNPRTHSDIMYLALEDDETHPFSYAQIIGIFHADVVNTANPKPEALEFLWIQRYRLDRTWRGGFKRKRLFRLEFLPDTDPDVFGFLNPDEVIRGAHLIPAFASGTTEELLSSGSIGRLPRPGLTDDQDWRYYYVNMFIDRDMYMCYRGSGVGHYRVPIPPEDENPEPSPDSIVSVSSDLEDSEDPEAMDTTVLDAPLIPLVTPPATLEPDDLEFPEHIDLDARPGSSLSQNSQESDDSNGSGSGDSGGEDEEVEEPDLGPEDGLGEIEEEVEQGYAVL</sequence>
<proteinExistence type="predicted"/>
<dbReference type="Proteomes" id="UP001215280">
    <property type="component" value="Unassembled WGS sequence"/>
</dbReference>
<feature type="compositionally biased region" description="Acidic residues" evidence="1">
    <location>
        <begin position="620"/>
        <end position="629"/>
    </location>
</feature>
<dbReference type="AlphaFoldDB" id="A0AAD7MXX9"/>
<dbReference type="EMBL" id="JARJLG010000153">
    <property type="protein sequence ID" value="KAJ7735665.1"/>
    <property type="molecule type" value="Genomic_DNA"/>
</dbReference>
<evidence type="ECO:0000313" key="3">
    <source>
        <dbReference type="Proteomes" id="UP001215280"/>
    </source>
</evidence>
<evidence type="ECO:0000313" key="2">
    <source>
        <dbReference type="EMBL" id="KAJ7735665.1"/>
    </source>
</evidence>